<gene>
    <name evidence="1" type="ORF">LEP1GSC194_2726</name>
</gene>
<evidence type="ECO:0000313" key="2">
    <source>
        <dbReference type="Proteomes" id="UP000011988"/>
    </source>
</evidence>
<comment type="caution">
    <text evidence="1">The sequence shown here is derived from an EMBL/GenBank/DDBJ whole genome shotgun (WGS) entry which is preliminary data.</text>
</comment>
<dbReference type="AlphaFoldDB" id="M6CSR2"/>
<dbReference type="EMBL" id="ANIK01000043">
    <property type="protein sequence ID" value="EMJ94962.1"/>
    <property type="molecule type" value="Genomic_DNA"/>
</dbReference>
<accession>M6CSR2</accession>
<protein>
    <submittedName>
        <fullName evidence="1">Uncharacterized protein</fullName>
    </submittedName>
</protein>
<proteinExistence type="predicted"/>
<organism evidence="1 2">
    <name type="scientific">Leptospira alstonii serovar Sichuan str. 79601</name>
    <dbReference type="NCBI Taxonomy" id="1218565"/>
    <lineage>
        <taxon>Bacteria</taxon>
        <taxon>Pseudomonadati</taxon>
        <taxon>Spirochaetota</taxon>
        <taxon>Spirochaetia</taxon>
        <taxon>Leptospirales</taxon>
        <taxon>Leptospiraceae</taxon>
        <taxon>Leptospira</taxon>
    </lineage>
</organism>
<sequence>MKNGNYFRFQCVFVPVKFGFTKHEFEIEHETTITDEQIV</sequence>
<reference evidence="1 2" key="1">
    <citation type="submission" date="2013-01" db="EMBL/GenBank/DDBJ databases">
        <authorList>
            <person name="Harkins D.M."/>
            <person name="Durkin A.S."/>
            <person name="Brinkac L.M."/>
            <person name="Haft D.H."/>
            <person name="Selengut J.D."/>
            <person name="Sanka R."/>
            <person name="DePew J."/>
            <person name="Purushe J."/>
            <person name="Galloway R.L."/>
            <person name="Vinetz J.M."/>
            <person name="Sutton G.G."/>
            <person name="Nierman W.C."/>
            <person name="Fouts D.E."/>
        </authorList>
    </citation>
    <scope>NUCLEOTIDE SEQUENCE [LARGE SCALE GENOMIC DNA]</scope>
    <source>
        <strain evidence="1 2">79601</strain>
    </source>
</reference>
<dbReference type="Proteomes" id="UP000011988">
    <property type="component" value="Unassembled WGS sequence"/>
</dbReference>
<name>M6CSR2_9LEPT</name>
<evidence type="ECO:0000313" key="1">
    <source>
        <dbReference type="EMBL" id="EMJ94962.1"/>
    </source>
</evidence>
<dbReference type="PATRIC" id="fig|1218565.3.peg.2168"/>